<reference evidence="2" key="1">
    <citation type="journal article" date="2019" name="Int. J. Syst. Evol. Microbiol.">
        <title>The Global Catalogue of Microorganisms (GCM) 10K type strain sequencing project: providing services to taxonomists for standard genome sequencing and annotation.</title>
        <authorList>
            <consortium name="The Broad Institute Genomics Platform"/>
            <consortium name="The Broad Institute Genome Sequencing Center for Infectious Disease"/>
            <person name="Wu L."/>
            <person name="Ma J."/>
        </authorList>
    </citation>
    <scope>NUCLEOTIDE SEQUENCE [LARGE SCALE GENOMIC DNA]</scope>
    <source>
        <strain evidence="2">JCM 30846</strain>
    </source>
</reference>
<dbReference type="SUPFAM" id="SSF47598">
    <property type="entry name" value="Ribbon-helix-helix"/>
    <property type="match status" value="1"/>
</dbReference>
<keyword evidence="2" id="KW-1185">Reference proteome</keyword>
<organism evidence="1 2">
    <name type="scientific">Streptomyces tremellae</name>
    <dbReference type="NCBI Taxonomy" id="1124239"/>
    <lineage>
        <taxon>Bacteria</taxon>
        <taxon>Bacillati</taxon>
        <taxon>Actinomycetota</taxon>
        <taxon>Actinomycetes</taxon>
        <taxon>Kitasatosporales</taxon>
        <taxon>Streptomycetaceae</taxon>
        <taxon>Streptomyces</taxon>
    </lineage>
</organism>
<comment type="caution">
    <text evidence="1">The sequence shown here is derived from an EMBL/GenBank/DDBJ whole genome shotgun (WGS) entry which is preliminary data.</text>
</comment>
<sequence length="56" mass="6575">MLSLRIDGELLDRIRRHAARRGMSVQDYVVRTLVRDDFDERFKAAVDETEKFYSAG</sequence>
<gene>
    <name evidence="1" type="ORF">GCM10023082_41260</name>
</gene>
<protein>
    <recommendedName>
        <fullName evidence="3">Ribbon-helix-helix protein CopG domain-containing protein</fullName>
    </recommendedName>
</protein>
<name>A0ABP7FHD3_9ACTN</name>
<dbReference type="Proteomes" id="UP001499884">
    <property type="component" value="Unassembled WGS sequence"/>
</dbReference>
<accession>A0ABP7FHD3</accession>
<evidence type="ECO:0000313" key="1">
    <source>
        <dbReference type="EMBL" id="GAA3739944.1"/>
    </source>
</evidence>
<evidence type="ECO:0008006" key="3">
    <source>
        <dbReference type="Google" id="ProtNLM"/>
    </source>
</evidence>
<proteinExistence type="predicted"/>
<evidence type="ECO:0000313" key="2">
    <source>
        <dbReference type="Proteomes" id="UP001499884"/>
    </source>
</evidence>
<dbReference type="InterPro" id="IPR010985">
    <property type="entry name" value="Ribbon_hlx_hlx"/>
</dbReference>
<dbReference type="EMBL" id="BAABEP010000030">
    <property type="protein sequence ID" value="GAA3739944.1"/>
    <property type="molecule type" value="Genomic_DNA"/>
</dbReference>